<proteinExistence type="predicted"/>
<dbReference type="EC" id="3.1.4.46" evidence="1"/>
<comment type="catalytic activity">
    <reaction evidence="3">
        <text>a sn-glycero-3-phosphodiester + H2O = an alcohol + sn-glycerol 3-phosphate + H(+)</text>
        <dbReference type="Rhea" id="RHEA:12969"/>
        <dbReference type="ChEBI" id="CHEBI:15377"/>
        <dbReference type="ChEBI" id="CHEBI:15378"/>
        <dbReference type="ChEBI" id="CHEBI:30879"/>
        <dbReference type="ChEBI" id="CHEBI:57597"/>
        <dbReference type="ChEBI" id="CHEBI:83408"/>
        <dbReference type="EC" id="3.1.4.46"/>
    </reaction>
</comment>
<keyword evidence="6" id="KW-1185">Reference proteome</keyword>
<organism evidence="5 6">
    <name type="scientific">Escallonia herrerae</name>
    <dbReference type="NCBI Taxonomy" id="1293975"/>
    <lineage>
        <taxon>Eukaryota</taxon>
        <taxon>Viridiplantae</taxon>
        <taxon>Streptophyta</taxon>
        <taxon>Embryophyta</taxon>
        <taxon>Tracheophyta</taxon>
        <taxon>Spermatophyta</taxon>
        <taxon>Magnoliopsida</taxon>
        <taxon>eudicotyledons</taxon>
        <taxon>Gunneridae</taxon>
        <taxon>Pentapetalae</taxon>
        <taxon>asterids</taxon>
        <taxon>campanulids</taxon>
        <taxon>Escalloniales</taxon>
        <taxon>Escalloniaceae</taxon>
        <taxon>Escallonia</taxon>
    </lineage>
</organism>
<evidence type="ECO:0000259" key="4">
    <source>
        <dbReference type="Pfam" id="PF03009"/>
    </source>
</evidence>
<dbReference type="Pfam" id="PF03009">
    <property type="entry name" value="GDPD"/>
    <property type="match status" value="1"/>
</dbReference>
<sequence length="98" mass="10867">VGYIVMKDPSTGARTNLLRIRGAGVVGAYHRLIDDKLVKILHGRNKKVFAWTVDDEVSMQKMLYELVDAIVTGNSTLLQRLMQDVGTQCLEEGFSLSA</sequence>
<protein>
    <recommendedName>
        <fullName evidence="1">glycerophosphodiester phosphodiesterase</fullName>
        <ecNumber evidence="1">3.1.4.46</ecNumber>
    </recommendedName>
</protein>
<evidence type="ECO:0000313" key="5">
    <source>
        <dbReference type="EMBL" id="KAK3031469.1"/>
    </source>
</evidence>
<evidence type="ECO:0000256" key="1">
    <source>
        <dbReference type="ARBA" id="ARBA00012247"/>
    </source>
</evidence>
<dbReference type="GO" id="GO:0006071">
    <property type="term" value="P:glycerol metabolic process"/>
    <property type="evidence" value="ECO:0007669"/>
    <property type="project" value="UniProtKB-KW"/>
</dbReference>
<dbReference type="EMBL" id="JAVXUP010000304">
    <property type="protein sequence ID" value="KAK3031469.1"/>
    <property type="molecule type" value="Genomic_DNA"/>
</dbReference>
<accession>A0AA89B6G2</accession>
<dbReference type="PANTHER" id="PTHR47449">
    <property type="entry name" value="GLYCEROPHOSPHODIESTER PHOSPHODIESTERASE GDPD4"/>
    <property type="match status" value="1"/>
</dbReference>
<dbReference type="AlphaFoldDB" id="A0AA89B6G2"/>
<dbReference type="GO" id="GO:0006629">
    <property type="term" value="P:lipid metabolic process"/>
    <property type="evidence" value="ECO:0007669"/>
    <property type="project" value="InterPro"/>
</dbReference>
<dbReference type="Gene3D" id="3.20.20.190">
    <property type="entry name" value="Phosphatidylinositol (PI) phosphodiesterase"/>
    <property type="match status" value="1"/>
</dbReference>
<gene>
    <name evidence="5" type="ORF">RJ639_036529</name>
</gene>
<dbReference type="InterPro" id="IPR017946">
    <property type="entry name" value="PLC-like_Pdiesterase_TIM-brl"/>
</dbReference>
<dbReference type="InterPro" id="IPR044236">
    <property type="entry name" value="GDPD4"/>
</dbReference>
<dbReference type="Proteomes" id="UP001188597">
    <property type="component" value="Unassembled WGS sequence"/>
</dbReference>
<keyword evidence="2" id="KW-0319">Glycerol metabolism</keyword>
<evidence type="ECO:0000256" key="3">
    <source>
        <dbReference type="ARBA" id="ARBA00047512"/>
    </source>
</evidence>
<name>A0AA89B6G2_9ASTE</name>
<reference evidence="5" key="1">
    <citation type="submission" date="2022-12" db="EMBL/GenBank/DDBJ databases">
        <title>Draft genome assemblies for two species of Escallonia (Escalloniales).</title>
        <authorList>
            <person name="Chanderbali A."/>
            <person name="Dervinis C."/>
            <person name="Anghel I."/>
            <person name="Soltis D."/>
            <person name="Soltis P."/>
            <person name="Zapata F."/>
        </authorList>
    </citation>
    <scope>NUCLEOTIDE SEQUENCE</scope>
    <source>
        <strain evidence="5">UCBG64.0493</strain>
        <tissue evidence="5">Leaf</tissue>
    </source>
</reference>
<evidence type="ECO:0000313" key="6">
    <source>
        <dbReference type="Proteomes" id="UP001188597"/>
    </source>
</evidence>
<dbReference type="GO" id="GO:0008889">
    <property type="term" value="F:glycerophosphodiester phosphodiesterase activity"/>
    <property type="evidence" value="ECO:0007669"/>
    <property type="project" value="UniProtKB-EC"/>
</dbReference>
<feature type="domain" description="GP-PDE" evidence="4">
    <location>
        <begin position="15"/>
        <end position="73"/>
    </location>
</feature>
<feature type="non-terminal residue" evidence="5">
    <location>
        <position position="1"/>
    </location>
</feature>
<dbReference type="InterPro" id="IPR030395">
    <property type="entry name" value="GP_PDE_dom"/>
</dbReference>
<comment type="caution">
    <text evidence="5">The sequence shown here is derived from an EMBL/GenBank/DDBJ whole genome shotgun (WGS) entry which is preliminary data.</text>
</comment>
<evidence type="ECO:0000256" key="2">
    <source>
        <dbReference type="ARBA" id="ARBA00022798"/>
    </source>
</evidence>
<dbReference type="PANTHER" id="PTHR47449:SF2">
    <property type="entry name" value="GLYCEROPHOSPHODIESTER PHOSPHODIESTERASE GDPD4"/>
    <property type="match status" value="1"/>
</dbReference>
<dbReference type="SUPFAM" id="SSF51695">
    <property type="entry name" value="PLC-like phosphodiesterases"/>
    <property type="match status" value="1"/>
</dbReference>